<reference evidence="3" key="1">
    <citation type="submission" date="2025-08" db="UniProtKB">
        <authorList>
            <consortium name="RefSeq"/>
        </authorList>
    </citation>
    <scope>IDENTIFICATION</scope>
    <source>
        <tissue evidence="3">Testes</tissue>
    </source>
</reference>
<evidence type="ECO:0000313" key="3">
    <source>
        <dbReference type="RefSeq" id="XP_002737940.1"/>
    </source>
</evidence>
<protein>
    <submittedName>
        <fullName evidence="3">Glutathione S-transferase C-terminal domain-containing protein-like</fullName>
    </submittedName>
</protein>
<dbReference type="PANTHER" id="PTHR13369">
    <property type="match status" value="1"/>
</dbReference>
<dbReference type="InterPro" id="IPR029063">
    <property type="entry name" value="SAM-dependent_MTases_sf"/>
</dbReference>
<dbReference type="RefSeq" id="XP_002737940.1">
    <property type="nucleotide sequence ID" value="XM_002737894.2"/>
</dbReference>
<name>A0ABM0GV10_SACKO</name>
<dbReference type="Pfam" id="PF13679">
    <property type="entry name" value="Methyltransf_32"/>
    <property type="match status" value="1"/>
</dbReference>
<dbReference type="InterPro" id="IPR025714">
    <property type="entry name" value="Methyltranfer_dom"/>
</dbReference>
<organism evidence="2 3">
    <name type="scientific">Saccoglossus kowalevskii</name>
    <name type="common">Acorn worm</name>
    <dbReference type="NCBI Taxonomy" id="10224"/>
    <lineage>
        <taxon>Eukaryota</taxon>
        <taxon>Metazoa</taxon>
        <taxon>Hemichordata</taxon>
        <taxon>Enteropneusta</taxon>
        <taxon>Harrimaniidae</taxon>
        <taxon>Saccoglossus</taxon>
    </lineage>
</organism>
<dbReference type="GeneID" id="100377636"/>
<dbReference type="Proteomes" id="UP000694865">
    <property type="component" value="Unplaced"/>
</dbReference>
<keyword evidence="2" id="KW-1185">Reference proteome</keyword>
<dbReference type="PANTHER" id="PTHR13369:SF0">
    <property type="entry name" value="GLUTATHIONE S-TRANSFERASE C-TERMINAL DOMAIN-CONTAINING PROTEIN"/>
    <property type="match status" value="1"/>
</dbReference>
<sequence length="361" mass="40198">MTLSDLVLLPCLHQYLSVAMEIGDQSFLGQMPKILLWYNKMMTVPFISETFSRFGICALTFGDVDSDRINSEALIAVCSKQQILKSRRTLKTNMRRDAPLLINKLKSSGIEVKMDKHPNDKIKLSWSDLPEDVQPIQGTVTEERSQRKCQQIENIVSAVTTIALPGHTIVDFCSGSGHVGITLAYLLPECHIALVENKAESLQRAEKRVKNLKLTNITLYNGNLDYYTAKFDIGVSLHACGVATDMVLDKCIQCNAAFVSAPCCYGSVHTTHVITYPRSQKMRNELTEEEYILLGHSADQTPWQFQSEIAKQGKTSMALIDFDRAEAAREKGYNVSVCTMEPPTCSPKNDLLIGIPVNLSC</sequence>
<feature type="domain" description="Methyltransferase" evidence="1">
    <location>
        <begin position="147"/>
        <end position="269"/>
    </location>
</feature>
<evidence type="ECO:0000259" key="1">
    <source>
        <dbReference type="Pfam" id="PF13679"/>
    </source>
</evidence>
<dbReference type="Gene3D" id="3.40.50.150">
    <property type="entry name" value="Vaccinia Virus protein VP39"/>
    <property type="match status" value="1"/>
</dbReference>
<dbReference type="SUPFAM" id="SSF53335">
    <property type="entry name" value="S-adenosyl-L-methionine-dependent methyltransferases"/>
    <property type="match status" value="1"/>
</dbReference>
<accession>A0ABM0GV10</accession>
<evidence type="ECO:0000313" key="2">
    <source>
        <dbReference type="Proteomes" id="UP000694865"/>
    </source>
</evidence>
<gene>
    <name evidence="3" type="primary">LOC100377636</name>
</gene>
<proteinExistence type="predicted"/>